<name>A0ABS7SVS1_9BURK</name>
<dbReference type="InterPro" id="IPR050708">
    <property type="entry name" value="T6SS_VgrG/RHS"/>
</dbReference>
<evidence type="ECO:0000259" key="2">
    <source>
        <dbReference type="Pfam" id="PF09994"/>
    </source>
</evidence>
<dbReference type="PANTHER" id="PTHR32305:SF15">
    <property type="entry name" value="PROTEIN RHSA-RELATED"/>
    <property type="match status" value="1"/>
</dbReference>
<evidence type="ECO:0000313" key="4">
    <source>
        <dbReference type="EMBL" id="MBZ2210049.1"/>
    </source>
</evidence>
<organism evidence="4 5">
    <name type="scientific">Massilia soli</name>
    <dbReference type="NCBI Taxonomy" id="2792854"/>
    <lineage>
        <taxon>Bacteria</taxon>
        <taxon>Pseudomonadati</taxon>
        <taxon>Pseudomonadota</taxon>
        <taxon>Betaproteobacteria</taxon>
        <taxon>Burkholderiales</taxon>
        <taxon>Oxalobacteraceae</taxon>
        <taxon>Telluria group</taxon>
        <taxon>Massilia</taxon>
    </lineage>
</organism>
<dbReference type="PANTHER" id="PTHR32305">
    <property type="match status" value="1"/>
</dbReference>
<sequence>MTLSPAGGKAVTSLTEYTYYRSGRLSGISLPDGSMLEYRRNGQGQVVALERHRIRTSWLRWLEAPDVIVKDLERDIVGLRSASYGNGVRARYQRSAQGMLARVDYRAPPRTSPSAGMTLALSALTGAGPAAAAPARGVDTSAQSTPALPGALGHKRDPNALLDHRYLWDLEGNLLLQVANDGTSTYAYDAQNRLIVSATALKANRTPPVLSVSRYAYDGAGNRLLSQQDIGSQDELTVATHAARYAPGSQRWLGDTATTSPVYDSTGQPIAAGTKHYRWDAAGQLREVHVGNKVLARYRYDHRGLRVSKETGGALRHYLYEDRKLRAELTADGKITRQYVYLADQVVAVIDCDGALPADRSRSPFAQAVADLGTVVAGWFSRPDATAYLHTNYLGAVEAATDREGKLLWRAAYHPYGKLARLSAQPGFQLNLRLPGQYLDAETGLHYNDRRYYDPELGRYLTPDPIGLQGGVNSYAYVDGNPLKYVDPSGLILFAFDGTNNSNPAPDKDQLSNVWKFADAYNDGRMWYMNGVGRPDQESGIGTNWRDEINANTARSRVSYMLKQLDSYLQNGKFAKGEMVNIDIVGFSRGAAMARDFSNKVADRLRKNAYAKSGACVSIRFMGLWDTVAQFGVGGNENDEWQLSVPGEVNNAFQAVALNEYRFAFPGESILGGDGWGVRVEMGFIGSHADIGGGYAEGDLSDISLNWIYLQASRLGIKMMPLDHADTVLTNPVLHNKELPDSSPITTERTWRTRSNNGKIISEPTQKKAVIDGMSYQGSLDFISYYRGTTYVDPVDGITKTISGAKKDAYGHPNIVGTVDMAEYSKWLGTYYGLVIR</sequence>
<feature type="domain" description="Teneurin-like YD-shell" evidence="3">
    <location>
        <begin position="382"/>
        <end position="464"/>
    </location>
</feature>
<keyword evidence="5" id="KW-1185">Reference proteome</keyword>
<evidence type="ECO:0000256" key="1">
    <source>
        <dbReference type="ARBA" id="ARBA00022737"/>
    </source>
</evidence>
<reference evidence="4 5" key="1">
    <citation type="submission" date="2021-01" db="EMBL/GenBank/DDBJ databases">
        <authorList>
            <person name="Ruan W."/>
            <person name="Khan S.A."/>
            <person name="Jeon C.O."/>
        </authorList>
    </citation>
    <scope>NUCLEOTIDE SEQUENCE [LARGE SCALE GENOMIC DNA]</scope>
    <source>
        <strain evidence="4 5">R798</strain>
    </source>
</reference>
<accession>A0ABS7SVS1</accession>
<protein>
    <submittedName>
        <fullName evidence="4">DUF2235 domain-containing protein</fullName>
    </submittedName>
</protein>
<dbReference type="Gene3D" id="2.180.10.10">
    <property type="entry name" value="RHS repeat-associated core"/>
    <property type="match status" value="1"/>
</dbReference>
<gene>
    <name evidence="4" type="ORF">I4X03_022525</name>
</gene>
<dbReference type="NCBIfam" id="TIGR03696">
    <property type="entry name" value="Rhs_assc_core"/>
    <property type="match status" value="1"/>
</dbReference>
<keyword evidence="1" id="KW-0677">Repeat</keyword>
<dbReference type="Pfam" id="PF25023">
    <property type="entry name" value="TEN_YD-shell"/>
    <property type="match status" value="2"/>
</dbReference>
<feature type="domain" description="T6SS Phospholipase effector Tle1-like catalytic" evidence="2">
    <location>
        <begin position="607"/>
        <end position="709"/>
    </location>
</feature>
<proteinExistence type="predicted"/>
<reference evidence="4 5" key="2">
    <citation type="submission" date="2021-08" db="EMBL/GenBank/DDBJ databases">
        <title>Massilia sp. R798.</title>
        <authorList>
            <person name="Baek J.H."/>
            <person name="Jung H.S."/>
            <person name="Kim K.R."/>
            <person name="Jeon C.O."/>
        </authorList>
    </citation>
    <scope>NUCLEOTIDE SEQUENCE [LARGE SCALE GENOMIC DNA]</scope>
    <source>
        <strain evidence="4 5">R798</strain>
    </source>
</reference>
<feature type="domain" description="Teneurin-like YD-shell" evidence="3">
    <location>
        <begin position="183"/>
        <end position="331"/>
    </location>
</feature>
<dbReference type="EMBL" id="JAFBIL020000012">
    <property type="protein sequence ID" value="MBZ2210049.1"/>
    <property type="molecule type" value="Genomic_DNA"/>
</dbReference>
<dbReference type="Proteomes" id="UP000809349">
    <property type="component" value="Unassembled WGS sequence"/>
</dbReference>
<comment type="caution">
    <text evidence="4">The sequence shown here is derived from an EMBL/GenBank/DDBJ whole genome shotgun (WGS) entry which is preliminary data.</text>
</comment>
<evidence type="ECO:0000313" key="5">
    <source>
        <dbReference type="Proteomes" id="UP000809349"/>
    </source>
</evidence>
<dbReference type="InterPro" id="IPR022385">
    <property type="entry name" value="Rhs_assc_core"/>
</dbReference>
<dbReference type="InterPro" id="IPR018712">
    <property type="entry name" value="Tle1-like_cat"/>
</dbReference>
<dbReference type="Pfam" id="PF09994">
    <property type="entry name" value="T6SS_Tle1-like_cat"/>
    <property type="match status" value="1"/>
</dbReference>
<evidence type="ECO:0000259" key="3">
    <source>
        <dbReference type="Pfam" id="PF25023"/>
    </source>
</evidence>
<dbReference type="InterPro" id="IPR056823">
    <property type="entry name" value="TEN-like_YD-shell"/>
</dbReference>